<gene>
    <name evidence="1" type="ORF">CABS02_15142</name>
</gene>
<evidence type="ECO:0000313" key="2">
    <source>
        <dbReference type="Proteomes" id="UP001056436"/>
    </source>
</evidence>
<dbReference type="AlphaFoldDB" id="A0A9Q0AVH9"/>
<sequence length="249" mass="28036">MLNTGLQEKLHTKKCVDSTPPYTYWRETIRMPSFWMLQTICRFVRVIVGQGRKGALIEHRKINHNLASGKEFDESLEELTNAAKDDSLVTSSIPILEQVYDDATSPTETKGEYCSSLDHTHHTTGQLHKQDELFYEDQASEQLAFPTIHPKYEYEEPQGFYQGPNYSSCSRDVTNQRPNSLWSFYPSSQHSYYECSPHPANIPLGLAGMAGNAELGSETGYLLVQDHAPSIAGFPPAITPHHAYPVQEA</sequence>
<name>A0A9Q0AVH9_9PEZI</name>
<accession>A0A9Q0AVH9</accession>
<organism evidence="1 2">
    <name type="scientific">Colletotrichum abscissum</name>
    <dbReference type="NCBI Taxonomy" id="1671311"/>
    <lineage>
        <taxon>Eukaryota</taxon>
        <taxon>Fungi</taxon>
        <taxon>Dikarya</taxon>
        <taxon>Ascomycota</taxon>
        <taxon>Pezizomycotina</taxon>
        <taxon>Sordariomycetes</taxon>
        <taxon>Hypocreomycetidae</taxon>
        <taxon>Glomerellales</taxon>
        <taxon>Glomerellaceae</taxon>
        <taxon>Colletotrichum</taxon>
        <taxon>Colletotrichum acutatum species complex</taxon>
    </lineage>
</organism>
<evidence type="ECO:0000313" key="1">
    <source>
        <dbReference type="EMBL" id="KAI3528351.1"/>
    </source>
</evidence>
<dbReference type="Proteomes" id="UP001056436">
    <property type="component" value="Unassembled WGS sequence"/>
</dbReference>
<keyword evidence="2" id="KW-1185">Reference proteome</keyword>
<dbReference type="EMBL" id="SDAQ01000262">
    <property type="protein sequence ID" value="KAI3528351.1"/>
    <property type="molecule type" value="Genomic_DNA"/>
</dbReference>
<proteinExistence type="predicted"/>
<reference evidence="1" key="1">
    <citation type="submission" date="2019-01" db="EMBL/GenBank/DDBJ databases">
        <title>Colletotrichum abscissum LGMF1257.</title>
        <authorList>
            <person name="Baroncelli R."/>
        </authorList>
    </citation>
    <scope>NUCLEOTIDE SEQUENCE</scope>
    <source>
        <strain evidence="1">Ca142</strain>
    </source>
</reference>
<comment type="caution">
    <text evidence="1">The sequence shown here is derived from an EMBL/GenBank/DDBJ whole genome shotgun (WGS) entry which is preliminary data.</text>
</comment>
<protein>
    <submittedName>
        <fullName evidence="1">Zinc finger protein</fullName>
    </submittedName>
</protein>
<feature type="non-terminal residue" evidence="1">
    <location>
        <position position="249"/>
    </location>
</feature>